<protein>
    <submittedName>
        <fullName evidence="1">Uncharacterized protein</fullName>
    </submittedName>
</protein>
<accession>A0A6B8REX7</accession>
<dbReference type="KEGG" id="ppsc:EHS13_07320"/>
<reference evidence="2" key="1">
    <citation type="submission" date="2018-11" db="EMBL/GenBank/DDBJ databases">
        <title>Complete genome sequence of Paenibacillus sp. ML311-T8.</title>
        <authorList>
            <person name="Nam Y.-D."/>
            <person name="Kang J."/>
            <person name="Chung W.-H."/>
            <person name="Park Y.S."/>
        </authorList>
    </citation>
    <scope>NUCLEOTIDE SEQUENCE [LARGE SCALE GENOMIC DNA]</scope>
    <source>
        <strain evidence="2">ML311-T8</strain>
    </source>
</reference>
<name>A0A6B8REX7_9BACL</name>
<proteinExistence type="predicted"/>
<sequence length="101" mass="11519">MSEVYLNKKPSPELEAWLQQSKQTHPELADYLKNRVTMEQAIGYVIAAMNAEGYFDPVDAGGILLTLIEQQFINLTPEEAEAFYLRSIHRSAEEQVTEDML</sequence>
<evidence type="ECO:0000313" key="2">
    <source>
        <dbReference type="Proteomes" id="UP000426246"/>
    </source>
</evidence>
<keyword evidence="2" id="KW-1185">Reference proteome</keyword>
<evidence type="ECO:0000313" key="1">
    <source>
        <dbReference type="EMBL" id="QGQ94709.1"/>
    </source>
</evidence>
<dbReference type="Proteomes" id="UP000426246">
    <property type="component" value="Chromosome"/>
</dbReference>
<dbReference type="EMBL" id="CP034235">
    <property type="protein sequence ID" value="QGQ94709.1"/>
    <property type="molecule type" value="Genomic_DNA"/>
</dbReference>
<gene>
    <name evidence="1" type="ORF">EHS13_07320</name>
</gene>
<organism evidence="1 2">
    <name type="scientific">Paenibacillus psychroresistens</name>
    <dbReference type="NCBI Taxonomy" id="1778678"/>
    <lineage>
        <taxon>Bacteria</taxon>
        <taxon>Bacillati</taxon>
        <taxon>Bacillota</taxon>
        <taxon>Bacilli</taxon>
        <taxon>Bacillales</taxon>
        <taxon>Paenibacillaceae</taxon>
        <taxon>Paenibacillus</taxon>
    </lineage>
</organism>
<dbReference type="AlphaFoldDB" id="A0A6B8REX7"/>
<dbReference type="RefSeq" id="WP_155699715.1">
    <property type="nucleotide sequence ID" value="NZ_CP034235.1"/>
</dbReference>